<keyword evidence="12 18" id="KW-1133">Transmembrane helix</keyword>
<evidence type="ECO:0000259" key="19">
    <source>
        <dbReference type="Pfam" id="PF00905"/>
    </source>
</evidence>
<evidence type="ECO:0000256" key="16">
    <source>
        <dbReference type="ARBA" id="ARBA00034000"/>
    </source>
</evidence>
<dbReference type="GO" id="GO:0008955">
    <property type="term" value="F:peptidoglycan glycosyltransferase activity"/>
    <property type="evidence" value="ECO:0007669"/>
    <property type="project" value="UniProtKB-EC"/>
</dbReference>
<evidence type="ECO:0000256" key="10">
    <source>
        <dbReference type="ARBA" id="ARBA00022960"/>
    </source>
</evidence>
<dbReference type="Pfam" id="PF00905">
    <property type="entry name" value="Transpeptidase"/>
    <property type="match status" value="1"/>
</dbReference>
<keyword evidence="13 18" id="KW-0472">Membrane</keyword>
<keyword evidence="14" id="KW-0511">Multifunctional enzyme</keyword>
<evidence type="ECO:0000256" key="5">
    <source>
        <dbReference type="ARBA" id="ARBA00022670"/>
    </source>
</evidence>
<dbReference type="GO" id="GO:0009252">
    <property type="term" value="P:peptidoglycan biosynthetic process"/>
    <property type="evidence" value="ECO:0007669"/>
    <property type="project" value="UniProtKB-KW"/>
</dbReference>
<dbReference type="InterPro" id="IPR001460">
    <property type="entry name" value="PCN-bd_Tpept"/>
</dbReference>
<dbReference type="GO" id="GO:0008360">
    <property type="term" value="P:regulation of cell shape"/>
    <property type="evidence" value="ECO:0007669"/>
    <property type="project" value="UniProtKB-KW"/>
</dbReference>
<reference evidence="21 22" key="1">
    <citation type="submission" date="2016-10" db="EMBL/GenBank/DDBJ databases">
        <authorList>
            <person name="de Groot N.N."/>
        </authorList>
    </citation>
    <scope>NUCLEOTIDE SEQUENCE [LARGE SCALE GENOMIC DNA]</scope>
    <source>
        <strain evidence="21 22">DSM 20581</strain>
    </source>
</reference>
<sequence length="703" mass="77958">MEEKLKIYLTKFWKWISPYLIQLKNHFIRIWRKFHIGKILILLGLIISLFATISLYIYAKVEDVEDLKAGIEQVTTVYDRNEEEAGTLYSQRGSYVSIKEMSPELINAVIATEDTRFYKHKGFDIIGIGRAAVQYVLKGGQISGGGSTITQQLAKNSFLTLDQTLIRKLKELFLSIEIEKEYTKDEILEMYFNKSYFGNGVWGVEDAAHKYFGKSAAELNLAESATLVGMLKGPSNYNPIDDMEKAIGRRNIVLDLMVNNETITRDTAVAVQQENLTLVDNYQESNGYKYPYYFDAVISEAIKHGFTEEEILGGGYKIYTSLDQTYQQEMDQVYEKDGYFEDASDGTLLQSASIMLDSKTGGVLAVIGGRGEHSFRGYNRATQSTLQPGSVLKPLSIYTPALEKNYDLDSILPDEEGLKFGEDNYSVSNATNQYLGEVPLYKAVADSLNVPAVWLLNEIGLNAGIKSLSKFGIKVTNEEDKNLSAIALGGMDKGVSPLDIASAYTGLANGGIRSKGYFITKIVDSTGAVVVDNEKPKQNRATSPEVAEKMTSLLIGVFTNGTGERNKPAGYTIAGKTGSTQLTFENEYNGTKDQWTVGYTPDIVLTTWMGFDHTDEEHHMTTSSAALGVGPLFKAQMEQLLPQTPLTAFETKSAETLVAEENPQEDWKEDIKESVDNLKEKINDGVSTLKEKTSGWLNGVFGN</sequence>
<keyword evidence="6" id="KW-0328">Glycosyltransferase</keyword>
<accession>A0A1I5W0G6</accession>
<evidence type="ECO:0000256" key="14">
    <source>
        <dbReference type="ARBA" id="ARBA00023268"/>
    </source>
</evidence>
<dbReference type="SUPFAM" id="SSF56601">
    <property type="entry name" value="beta-lactamase/transpeptidase-like"/>
    <property type="match status" value="1"/>
</dbReference>
<evidence type="ECO:0000256" key="17">
    <source>
        <dbReference type="ARBA" id="ARBA00049902"/>
    </source>
</evidence>
<gene>
    <name evidence="21" type="ORF">SAMN04488506_0699</name>
</gene>
<dbReference type="Gene3D" id="3.40.710.10">
    <property type="entry name" value="DD-peptidase/beta-lactamase superfamily"/>
    <property type="match status" value="1"/>
</dbReference>
<keyword evidence="3" id="KW-1003">Cell membrane</keyword>
<dbReference type="STRING" id="82801.SAMN04488506_0699"/>
<feature type="domain" description="Penicillin-binding protein transpeptidase" evidence="19">
    <location>
        <begin position="354"/>
        <end position="624"/>
    </location>
</feature>
<evidence type="ECO:0000256" key="8">
    <source>
        <dbReference type="ARBA" id="ARBA00022692"/>
    </source>
</evidence>
<comment type="similarity">
    <text evidence="2">In the N-terminal section; belongs to the glycosyltransferase 51 family.</text>
</comment>
<evidence type="ECO:0000256" key="1">
    <source>
        <dbReference type="ARBA" id="ARBA00007090"/>
    </source>
</evidence>
<evidence type="ECO:0000256" key="13">
    <source>
        <dbReference type="ARBA" id="ARBA00023136"/>
    </source>
</evidence>
<comment type="catalytic activity">
    <reaction evidence="16">
        <text>Preferential cleavage: (Ac)2-L-Lys-D-Ala-|-D-Ala. Also transpeptidation of peptidyl-alanyl moieties that are N-acyl substituents of D-alanine.</text>
        <dbReference type="EC" id="3.4.16.4"/>
    </reaction>
</comment>
<dbReference type="GO" id="GO:0006508">
    <property type="term" value="P:proteolysis"/>
    <property type="evidence" value="ECO:0007669"/>
    <property type="project" value="UniProtKB-KW"/>
</dbReference>
<dbReference type="PANTHER" id="PTHR32282">
    <property type="entry name" value="BINDING PROTEIN TRANSPEPTIDASE, PUTATIVE-RELATED"/>
    <property type="match status" value="1"/>
</dbReference>
<dbReference type="SUPFAM" id="SSF53955">
    <property type="entry name" value="Lysozyme-like"/>
    <property type="match status" value="1"/>
</dbReference>
<dbReference type="Proteomes" id="UP000199136">
    <property type="component" value="Unassembled WGS sequence"/>
</dbReference>
<evidence type="ECO:0000256" key="6">
    <source>
        <dbReference type="ARBA" id="ARBA00022676"/>
    </source>
</evidence>
<dbReference type="AlphaFoldDB" id="A0A1I5W0G6"/>
<keyword evidence="4" id="KW-0121">Carboxypeptidase</keyword>
<comment type="catalytic activity">
    <reaction evidence="17">
        <text>[GlcNAc-(1-&gt;4)-Mur2Ac(oyl-L-Ala-gamma-D-Glu-L-Lys-D-Ala-D-Ala)](n)-di-trans,octa-cis-undecaprenyl diphosphate + beta-D-GlcNAc-(1-&gt;4)-Mur2Ac(oyl-L-Ala-gamma-D-Glu-L-Lys-D-Ala-D-Ala)-di-trans,octa-cis-undecaprenyl diphosphate = [GlcNAc-(1-&gt;4)-Mur2Ac(oyl-L-Ala-gamma-D-Glu-L-Lys-D-Ala-D-Ala)](n+1)-di-trans,octa-cis-undecaprenyl diphosphate + di-trans,octa-cis-undecaprenyl diphosphate + H(+)</text>
        <dbReference type="Rhea" id="RHEA:23708"/>
        <dbReference type="Rhea" id="RHEA-COMP:9602"/>
        <dbReference type="Rhea" id="RHEA-COMP:9603"/>
        <dbReference type="ChEBI" id="CHEBI:15378"/>
        <dbReference type="ChEBI" id="CHEBI:58405"/>
        <dbReference type="ChEBI" id="CHEBI:60033"/>
        <dbReference type="ChEBI" id="CHEBI:78435"/>
        <dbReference type="EC" id="2.4.99.28"/>
    </reaction>
</comment>
<dbReference type="InterPro" id="IPR001264">
    <property type="entry name" value="Glyco_trans_51"/>
</dbReference>
<evidence type="ECO:0000256" key="3">
    <source>
        <dbReference type="ARBA" id="ARBA00022475"/>
    </source>
</evidence>
<dbReference type="FunFam" id="1.10.3810.10:FF:000001">
    <property type="entry name" value="Penicillin-binding protein 1A"/>
    <property type="match status" value="1"/>
</dbReference>
<keyword evidence="8 18" id="KW-0812">Transmembrane</keyword>
<evidence type="ECO:0000256" key="15">
    <source>
        <dbReference type="ARBA" id="ARBA00023316"/>
    </source>
</evidence>
<keyword evidence="22" id="KW-1185">Reference proteome</keyword>
<evidence type="ECO:0000256" key="11">
    <source>
        <dbReference type="ARBA" id="ARBA00022984"/>
    </source>
</evidence>
<dbReference type="InterPro" id="IPR050396">
    <property type="entry name" value="Glycosyltr_51/Transpeptidase"/>
</dbReference>
<evidence type="ECO:0000256" key="4">
    <source>
        <dbReference type="ARBA" id="ARBA00022645"/>
    </source>
</evidence>
<evidence type="ECO:0000256" key="18">
    <source>
        <dbReference type="SAM" id="Phobius"/>
    </source>
</evidence>
<dbReference type="Pfam" id="PF00912">
    <property type="entry name" value="Transgly"/>
    <property type="match status" value="1"/>
</dbReference>
<dbReference type="GO" id="GO:0030288">
    <property type="term" value="C:outer membrane-bounded periplasmic space"/>
    <property type="evidence" value="ECO:0007669"/>
    <property type="project" value="TreeGrafter"/>
</dbReference>
<keyword evidence="15" id="KW-0961">Cell wall biogenesis/degradation</keyword>
<protein>
    <submittedName>
        <fullName evidence="21">Penicillin-binding protein 2A</fullName>
    </submittedName>
</protein>
<comment type="similarity">
    <text evidence="1">In the C-terminal section; belongs to the transpeptidase family.</text>
</comment>
<dbReference type="PANTHER" id="PTHR32282:SF32">
    <property type="entry name" value="PENICILLIN-BINDING PROTEIN 2A"/>
    <property type="match status" value="1"/>
</dbReference>
<evidence type="ECO:0000256" key="12">
    <source>
        <dbReference type="ARBA" id="ARBA00022989"/>
    </source>
</evidence>
<keyword evidence="7" id="KW-0808">Transferase</keyword>
<keyword evidence="10" id="KW-0133">Cell shape</keyword>
<evidence type="ECO:0000313" key="22">
    <source>
        <dbReference type="Proteomes" id="UP000199136"/>
    </source>
</evidence>
<dbReference type="GO" id="GO:0008658">
    <property type="term" value="F:penicillin binding"/>
    <property type="evidence" value="ECO:0007669"/>
    <property type="project" value="InterPro"/>
</dbReference>
<feature type="domain" description="Glycosyl transferase family 51" evidence="20">
    <location>
        <begin position="86"/>
        <end position="257"/>
    </location>
</feature>
<dbReference type="InterPro" id="IPR023346">
    <property type="entry name" value="Lysozyme-like_dom_sf"/>
</dbReference>
<keyword evidence="5" id="KW-0645">Protease</keyword>
<dbReference type="EMBL" id="FOXW01000002">
    <property type="protein sequence ID" value="SFQ13268.1"/>
    <property type="molecule type" value="Genomic_DNA"/>
</dbReference>
<dbReference type="Gene3D" id="1.10.3810.10">
    <property type="entry name" value="Biosynthetic peptidoglycan transglycosylase-like"/>
    <property type="match status" value="1"/>
</dbReference>
<proteinExistence type="inferred from homology"/>
<evidence type="ECO:0000259" key="20">
    <source>
        <dbReference type="Pfam" id="PF00912"/>
    </source>
</evidence>
<evidence type="ECO:0000256" key="2">
    <source>
        <dbReference type="ARBA" id="ARBA00007739"/>
    </source>
</evidence>
<dbReference type="GO" id="GO:0071555">
    <property type="term" value="P:cell wall organization"/>
    <property type="evidence" value="ECO:0007669"/>
    <property type="project" value="UniProtKB-KW"/>
</dbReference>
<keyword evidence="9" id="KW-0378">Hydrolase</keyword>
<keyword evidence="11" id="KW-0573">Peptidoglycan synthesis</keyword>
<organism evidence="21 22">
    <name type="scientific">Desemzia incerta</name>
    <dbReference type="NCBI Taxonomy" id="82801"/>
    <lineage>
        <taxon>Bacteria</taxon>
        <taxon>Bacillati</taxon>
        <taxon>Bacillota</taxon>
        <taxon>Bacilli</taxon>
        <taxon>Lactobacillales</taxon>
        <taxon>Carnobacteriaceae</taxon>
        <taxon>Desemzia</taxon>
    </lineage>
</organism>
<dbReference type="InterPro" id="IPR036950">
    <property type="entry name" value="PBP_transglycosylase"/>
</dbReference>
<evidence type="ECO:0000313" key="21">
    <source>
        <dbReference type="EMBL" id="SFQ13268.1"/>
    </source>
</evidence>
<feature type="transmembrane region" description="Helical" evidence="18">
    <location>
        <begin position="39"/>
        <end position="59"/>
    </location>
</feature>
<dbReference type="NCBIfam" id="TIGR02074">
    <property type="entry name" value="PBP_1a_fam"/>
    <property type="match status" value="1"/>
</dbReference>
<evidence type="ECO:0000256" key="9">
    <source>
        <dbReference type="ARBA" id="ARBA00022801"/>
    </source>
</evidence>
<dbReference type="GO" id="GO:0009002">
    <property type="term" value="F:serine-type D-Ala-D-Ala carboxypeptidase activity"/>
    <property type="evidence" value="ECO:0007669"/>
    <property type="project" value="UniProtKB-EC"/>
</dbReference>
<dbReference type="InterPro" id="IPR012338">
    <property type="entry name" value="Beta-lactam/transpept-like"/>
</dbReference>
<name>A0A1I5W0G6_9LACT</name>
<evidence type="ECO:0000256" key="7">
    <source>
        <dbReference type="ARBA" id="ARBA00022679"/>
    </source>
</evidence>